<dbReference type="SUPFAM" id="SSF48403">
    <property type="entry name" value="Ankyrin repeat"/>
    <property type="match status" value="1"/>
</dbReference>
<dbReference type="InterPro" id="IPR035994">
    <property type="entry name" value="Nucleoside_phosphorylase_sf"/>
</dbReference>
<comment type="caution">
    <text evidence="5">The sequence shown here is derived from an EMBL/GenBank/DDBJ whole genome shotgun (WGS) entry which is preliminary data.</text>
</comment>
<dbReference type="SMART" id="SM00248">
    <property type="entry name" value="ANK"/>
    <property type="match status" value="6"/>
</dbReference>
<dbReference type="GO" id="GO:0009116">
    <property type="term" value="P:nucleoside metabolic process"/>
    <property type="evidence" value="ECO:0007669"/>
    <property type="project" value="InterPro"/>
</dbReference>
<evidence type="ECO:0000256" key="2">
    <source>
        <dbReference type="PROSITE-ProRule" id="PRU00023"/>
    </source>
</evidence>
<evidence type="ECO:0000259" key="4">
    <source>
        <dbReference type="Pfam" id="PF24883"/>
    </source>
</evidence>
<protein>
    <submittedName>
        <fullName evidence="5">Uncharacterized protein</fullName>
    </submittedName>
</protein>
<dbReference type="Pfam" id="PF01048">
    <property type="entry name" value="PNP_UDP_1"/>
    <property type="match status" value="1"/>
</dbReference>
<feature type="repeat" description="ANK" evidence="2">
    <location>
        <begin position="545"/>
        <end position="579"/>
    </location>
</feature>
<keyword evidence="6" id="KW-1185">Reference proteome</keyword>
<reference evidence="5" key="1">
    <citation type="submission" date="2018-08" db="EMBL/GenBank/DDBJ databases">
        <title>Draft genome sequence of azole-resistant Aspergillus thermomutatus (Neosartorya pseudofischeri) strain HMR AF 39, isolated from a human nasal aspirate.</title>
        <authorList>
            <person name="Parent-Michaud M."/>
            <person name="Dufresne P.J."/>
            <person name="Fournier E."/>
            <person name="Martineau C."/>
            <person name="Moreira S."/>
            <person name="Perkins V."/>
            <person name="De Repentigny L."/>
            <person name="Dufresne S.F."/>
        </authorList>
    </citation>
    <scope>NUCLEOTIDE SEQUENCE [LARGE SCALE GENOMIC DNA]</scope>
    <source>
        <strain evidence="5">HMR AF 39</strain>
    </source>
</reference>
<dbReference type="InterPro" id="IPR036770">
    <property type="entry name" value="Ankyrin_rpt-contain_sf"/>
</dbReference>
<dbReference type="PANTHER" id="PTHR46082">
    <property type="entry name" value="ATP/GTP-BINDING PROTEIN-RELATED"/>
    <property type="match status" value="1"/>
</dbReference>
<dbReference type="PROSITE" id="PS50088">
    <property type="entry name" value="ANK_REPEAT"/>
    <property type="match status" value="1"/>
</dbReference>
<dbReference type="Pfam" id="PF24883">
    <property type="entry name" value="NPHP3_N"/>
    <property type="match status" value="1"/>
</dbReference>
<dbReference type="InterPro" id="IPR027417">
    <property type="entry name" value="P-loop_NTPase"/>
</dbReference>
<name>A0A397HHN3_ASPTH</name>
<dbReference type="Proteomes" id="UP000215305">
    <property type="component" value="Unassembled WGS sequence"/>
</dbReference>
<dbReference type="Gene3D" id="3.40.50.1580">
    <property type="entry name" value="Nucleoside phosphorylase domain"/>
    <property type="match status" value="1"/>
</dbReference>
<dbReference type="InterPro" id="IPR000845">
    <property type="entry name" value="Nucleoside_phosphorylase_d"/>
</dbReference>
<gene>
    <name evidence="5" type="ORF">CDV56_102403</name>
</gene>
<dbReference type="VEuPathDB" id="FungiDB:CDV56_102403"/>
<dbReference type="OrthoDB" id="1577640at2759"/>
<dbReference type="InterPro" id="IPR056884">
    <property type="entry name" value="NPHP3-like_N"/>
</dbReference>
<dbReference type="PANTHER" id="PTHR46082:SF11">
    <property type="entry name" value="AAA+ ATPASE DOMAIN-CONTAINING PROTEIN-RELATED"/>
    <property type="match status" value="1"/>
</dbReference>
<evidence type="ECO:0000256" key="1">
    <source>
        <dbReference type="ARBA" id="ARBA00022737"/>
    </source>
</evidence>
<dbReference type="GO" id="GO:0003824">
    <property type="term" value="F:catalytic activity"/>
    <property type="evidence" value="ECO:0007669"/>
    <property type="project" value="InterPro"/>
</dbReference>
<dbReference type="RefSeq" id="XP_026616741.1">
    <property type="nucleotide sequence ID" value="XM_026756022.1"/>
</dbReference>
<dbReference type="Gene3D" id="1.25.40.20">
    <property type="entry name" value="Ankyrin repeat-containing domain"/>
    <property type="match status" value="2"/>
</dbReference>
<dbReference type="InterPro" id="IPR053137">
    <property type="entry name" value="NLR-like"/>
</dbReference>
<evidence type="ECO:0000313" key="5">
    <source>
        <dbReference type="EMBL" id="RHZ62439.1"/>
    </source>
</evidence>
<organism evidence="5 6">
    <name type="scientific">Aspergillus thermomutatus</name>
    <name type="common">Neosartorya pseudofischeri</name>
    <dbReference type="NCBI Taxonomy" id="41047"/>
    <lineage>
        <taxon>Eukaryota</taxon>
        <taxon>Fungi</taxon>
        <taxon>Dikarya</taxon>
        <taxon>Ascomycota</taxon>
        <taxon>Pezizomycotina</taxon>
        <taxon>Eurotiomycetes</taxon>
        <taxon>Eurotiomycetidae</taxon>
        <taxon>Eurotiales</taxon>
        <taxon>Aspergillaceae</taxon>
        <taxon>Aspergillus</taxon>
        <taxon>Aspergillus subgen. Fumigati</taxon>
    </lineage>
</organism>
<accession>A0A397HHN3</accession>
<dbReference type="STRING" id="41047.A0A397HHN3"/>
<dbReference type="InterPro" id="IPR002110">
    <property type="entry name" value="Ankyrin_rpt"/>
</dbReference>
<sequence length="731" mass="81589">MKARVLSHSDYTVAWICALPIEMAAAKSLLDEIHNPLAQSSIDRNIYTLGSLSGHNLVIVCLPSGVHGTTSATSVVIQTIQPFPCIRFGLMVGVGGGVPDESHGIRLGDVVVSTPTAGSGGVIQYDYGKTYRDGYLQRTGSLNKPPQILLNATSQMRCDSMLQKTNIGKIVSDALQGNLAIERSFVRPDNDWLFRSTYEHQGRAEYCSSCDKSQLVQRAPRASNEPHIHYGLIASGNQVMKDARTRDSIAKELHALCFEMEAAGLMDQLPCLVIRGICDYSDSHKHKEWQGYAALVAAAYTKALISIIPLAKDTVLQEQVSELTEKEKECLENLFITDPEEDMNALKRRKGNRTSGTCSWFLESNELKSWFRGAKGVDDVERNVLWLYGNPGIGKSTMAITLAEELPKQDYFSNGNNVLSYFFCEASSEHQRKATSILRGLLYQIINQYPPFIKQMMSKYDVQKGRLFTSFDALWAMCLHLASKAGNLEVVCKLVGEGHDILLQDVDGLSPFHYALHGGRLDVLHFMSETCNRALSGVWHSLDHFGKTPLHHHVSSDLCSAEVIDFLVQLGCDVNESDTEGNSSLGLYMGSSHLLVQRDIFFLLVQKGADPLWVNGYGQNLAHLLMHYRGADNTILEFLFDIDLDPGARDLDGKTFMHHGETHGAFTKELVEFLRRRGVLDLHATDSFGKTPLNYAEEQAHREVPEDILWRLDRRREESFKNLNTITPLEF</sequence>
<dbReference type="SUPFAM" id="SSF52540">
    <property type="entry name" value="P-loop containing nucleoside triphosphate hydrolases"/>
    <property type="match status" value="1"/>
</dbReference>
<keyword evidence="2" id="KW-0040">ANK repeat</keyword>
<evidence type="ECO:0000313" key="6">
    <source>
        <dbReference type="Proteomes" id="UP000215305"/>
    </source>
</evidence>
<feature type="domain" description="Nephrocystin 3-like N-terminal" evidence="4">
    <location>
        <begin position="356"/>
        <end position="481"/>
    </location>
</feature>
<dbReference type="EMBL" id="NKHU02000037">
    <property type="protein sequence ID" value="RHZ62439.1"/>
    <property type="molecule type" value="Genomic_DNA"/>
</dbReference>
<keyword evidence="1" id="KW-0677">Repeat</keyword>
<dbReference type="GeneID" id="38124377"/>
<evidence type="ECO:0000259" key="3">
    <source>
        <dbReference type="Pfam" id="PF01048"/>
    </source>
</evidence>
<feature type="domain" description="Nucleoside phosphorylase" evidence="3">
    <location>
        <begin position="13"/>
        <end position="290"/>
    </location>
</feature>
<dbReference type="AlphaFoldDB" id="A0A397HHN3"/>
<dbReference type="SUPFAM" id="SSF53167">
    <property type="entry name" value="Purine and uridine phosphorylases"/>
    <property type="match status" value="1"/>
</dbReference>
<proteinExistence type="predicted"/>